<evidence type="ECO:0000256" key="2">
    <source>
        <dbReference type="ARBA" id="ARBA00022448"/>
    </source>
</evidence>
<evidence type="ECO:0000313" key="6">
    <source>
        <dbReference type="Proteomes" id="UP000194137"/>
    </source>
</evidence>
<name>A0A1W7A0Z7_9HYPH</name>
<dbReference type="InterPro" id="IPR050166">
    <property type="entry name" value="ABC_transporter_ATP-bind"/>
</dbReference>
<dbReference type="AlphaFoldDB" id="A0A1W7A0Z7"/>
<accession>A0A1W7A0Z7</accession>
<reference evidence="5 6" key="1">
    <citation type="submission" date="2017-05" db="EMBL/GenBank/DDBJ databases">
        <title>Full genome sequence of Pseudorhodoplanes sinuspersici.</title>
        <authorList>
            <person name="Dastgheib S.M.M."/>
            <person name="Shavandi M."/>
            <person name="Tirandaz H."/>
        </authorList>
    </citation>
    <scope>NUCLEOTIDE SEQUENCE [LARGE SCALE GENOMIC DNA]</scope>
    <source>
        <strain evidence="5 6">RIPI110</strain>
    </source>
</reference>
<dbReference type="GO" id="GO:0005524">
    <property type="term" value="F:ATP binding"/>
    <property type="evidence" value="ECO:0007669"/>
    <property type="project" value="UniProtKB-KW"/>
</dbReference>
<dbReference type="STRING" id="1235591.CAK95_28605"/>
<protein>
    <submittedName>
        <fullName evidence="5">Nitrate/sulfonate/bicarbonate ABC transporter ATP-binding protein</fullName>
    </submittedName>
</protein>
<evidence type="ECO:0000256" key="1">
    <source>
        <dbReference type="ARBA" id="ARBA00005417"/>
    </source>
</evidence>
<dbReference type="KEGG" id="psin:CAK95_28605"/>
<dbReference type="InterPro" id="IPR003593">
    <property type="entry name" value="AAA+_ATPase"/>
</dbReference>
<dbReference type="Pfam" id="PF00005">
    <property type="entry name" value="ABC_tran"/>
    <property type="match status" value="1"/>
</dbReference>
<dbReference type="Gene3D" id="3.40.50.300">
    <property type="entry name" value="P-loop containing nucleotide triphosphate hydrolases"/>
    <property type="match status" value="1"/>
</dbReference>
<dbReference type="InterPro" id="IPR003439">
    <property type="entry name" value="ABC_transporter-like_ATP-bd"/>
</dbReference>
<dbReference type="OrthoDB" id="9807242at2"/>
<dbReference type="PROSITE" id="PS00211">
    <property type="entry name" value="ABC_TRANSPORTER_1"/>
    <property type="match status" value="1"/>
</dbReference>
<sequence length="285" mass="31416">MRATTAVEHIPTLNLVTAGTVRARQKSGEPVVEVLSAEKVFANGTRGLDPIDLTIRDGEFVSLIGPSGCGKSTLLKLVAGLSEPTDGKLVWWRGGFDQVGQPGRQMSFVFQDPTLMPWSRVETNVRLPLDLAGKNTAEANQRVDAALNTVGLSEYRRHFPRQLSGGMRMRASIARALVTDPNLLLMDEPFGALDEFTRNKLDSDLVSLWWGKSLTVIFVTHSIYEAIFLSTRIIIMAARPGRIFGEMIISEPHPRDDSFRTSQRFAQLCRDLSNMLTEASLASTG</sequence>
<dbReference type="InterPro" id="IPR027417">
    <property type="entry name" value="P-loop_NTPase"/>
</dbReference>
<dbReference type="Proteomes" id="UP000194137">
    <property type="component" value="Chromosome"/>
</dbReference>
<keyword evidence="2" id="KW-0813">Transport</keyword>
<comment type="similarity">
    <text evidence="1">Belongs to the ABC transporter superfamily.</text>
</comment>
<keyword evidence="4 5" id="KW-0067">ATP-binding</keyword>
<dbReference type="GO" id="GO:0016887">
    <property type="term" value="F:ATP hydrolysis activity"/>
    <property type="evidence" value="ECO:0007669"/>
    <property type="project" value="InterPro"/>
</dbReference>
<dbReference type="PANTHER" id="PTHR42788">
    <property type="entry name" value="TAURINE IMPORT ATP-BINDING PROTEIN-RELATED"/>
    <property type="match status" value="1"/>
</dbReference>
<dbReference type="EMBL" id="CP021112">
    <property type="protein sequence ID" value="ARQ03260.1"/>
    <property type="molecule type" value="Genomic_DNA"/>
</dbReference>
<gene>
    <name evidence="5" type="ORF">CAK95_28605</name>
</gene>
<dbReference type="CDD" id="cd03293">
    <property type="entry name" value="ABC_NrtD_SsuB_transporters"/>
    <property type="match status" value="1"/>
</dbReference>
<dbReference type="PROSITE" id="PS50893">
    <property type="entry name" value="ABC_TRANSPORTER_2"/>
    <property type="match status" value="1"/>
</dbReference>
<organism evidence="5 6">
    <name type="scientific">Pseudorhodoplanes sinuspersici</name>
    <dbReference type="NCBI Taxonomy" id="1235591"/>
    <lineage>
        <taxon>Bacteria</taxon>
        <taxon>Pseudomonadati</taxon>
        <taxon>Pseudomonadota</taxon>
        <taxon>Alphaproteobacteria</taxon>
        <taxon>Hyphomicrobiales</taxon>
        <taxon>Pseudorhodoplanes</taxon>
    </lineage>
</organism>
<evidence type="ECO:0000256" key="3">
    <source>
        <dbReference type="ARBA" id="ARBA00022741"/>
    </source>
</evidence>
<keyword evidence="6" id="KW-1185">Reference proteome</keyword>
<dbReference type="RefSeq" id="WP_086091725.1">
    <property type="nucleotide sequence ID" value="NZ_CP021112.1"/>
</dbReference>
<keyword evidence="3" id="KW-0547">Nucleotide-binding</keyword>
<evidence type="ECO:0000313" key="5">
    <source>
        <dbReference type="EMBL" id="ARQ03260.1"/>
    </source>
</evidence>
<proteinExistence type="inferred from homology"/>
<dbReference type="InterPro" id="IPR017871">
    <property type="entry name" value="ABC_transporter-like_CS"/>
</dbReference>
<dbReference type="SUPFAM" id="SSF52540">
    <property type="entry name" value="P-loop containing nucleoside triphosphate hydrolases"/>
    <property type="match status" value="1"/>
</dbReference>
<dbReference type="PANTHER" id="PTHR42788:SF19">
    <property type="entry name" value="ALIPHATIC SULFONATES IMPORT ATP-BINDING PROTEIN SSUB 2"/>
    <property type="match status" value="1"/>
</dbReference>
<dbReference type="SMART" id="SM00382">
    <property type="entry name" value="AAA"/>
    <property type="match status" value="1"/>
</dbReference>
<evidence type="ECO:0000256" key="4">
    <source>
        <dbReference type="ARBA" id="ARBA00022840"/>
    </source>
</evidence>